<organism evidence="3 4">
    <name type="scientific">Caenorhabditis tropicalis</name>
    <dbReference type="NCBI Taxonomy" id="1561998"/>
    <lineage>
        <taxon>Eukaryota</taxon>
        <taxon>Metazoa</taxon>
        <taxon>Ecdysozoa</taxon>
        <taxon>Nematoda</taxon>
        <taxon>Chromadorea</taxon>
        <taxon>Rhabditida</taxon>
        <taxon>Rhabditina</taxon>
        <taxon>Rhabditomorpha</taxon>
        <taxon>Rhabditoidea</taxon>
        <taxon>Rhabditidae</taxon>
        <taxon>Peloderinae</taxon>
        <taxon>Caenorhabditis</taxon>
    </lineage>
</organism>
<dbReference type="InterPro" id="IPR010920">
    <property type="entry name" value="LSM_dom_sf"/>
</dbReference>
<evidence type="ECO:0000256" key="1">
    <source>
        <dbReference type="SAM" id="MobiDB-lite"/>
    </source>
</evidence>
<evidence type="ECO:0000313" key="4">
    <source>
        <dbReference type="WBParaSite" id="Csp11.Scaffold591.g5126.t1"/>
    </source>
</evidence>
<accession>A0A1I7TEE5</accession>
<dbReference type="Proteomes" id="UP000095282">
    <property type="component" value="Unplaced"/>
</dbReference>
<dbReference type="InterPro" id="IPR050914">
    <property type="entry name" value="snRNP_SmB/NAA38-like"/>
</dbReference>
<dbReference type="Pfam" id="PF01423">
    <property type="entry name" value="LSM"/>
    <property type="match status" value="1"/>
</dbReference>
<dbReference type="AlphaFoldDB" id="A0A1I7TEE5"/>
<sequence length="131" mass="14892">MMLLSMTDEGCDDVVSEKSEVNTKSEAHRKVLEYIGRRYEIYLTDGRIIRGTMLATDKDANMVFNQADERWNQSTTAGVRFLGQATISKKYVAKMLHLDEPKINPIIGVTPEKPKKVEPVESVKEETDDKK</sequence>
<name>A0A1I7TEE5_9PELO</name>
<dbReference type="Gene3D" id="2.30.30.100">
    <property type="match status" value="1"/>
</dbReference>
<feature type="domain" description="Sm" evidence="2">
    <location>
        <begin position="29"/>
        <end position="97"/>
    </location>
</feature>
<dbReference type="STRING" id="1561998.A0A1I7TEE5"/>
<reference evidence="4" key="1">
    <citation type="submission" date="2016-11" db="UniProtKB">
        <authorList>
            <consortium name="WormBaseParasite"/>
        </authorList>
    </citation>
    <scope>IDENTIFICATION</scope>
</reference>
<protein>
    <submittedName>
        <fullName evidence="4">Sm domain-containing protein</fullName>
    </submittedName>
</protein>
<dbReference type="PANTHER" id="PTHR10701:SF5">
    <property type="entry name" value="N-ALPHA-ACETYLTRANSFERASE 38, NATC AUXILIARY SUBUNIT"/>
    <property type="match status" value="1"/>
</dbReference>
<evidence type="ECO:0000313" key="3">
    <source>
        <dbReference type="Proteomes" id="UP000095282"/>
    </source>
</evidence>
<dbReference type="WBParaSite" id="Csp11.Scaffold591.g5126.t1">
    <property type="protein sequence ID" value="Csp11.Scaffold591.g5126.t1"/>
    <property type="gene ID" value="Csp11.Scaffold591.g5126"/>
</dbReference>
<dbReference type="eggNOG" id="ENOG502TIF6">
    <property type="taxonomic scope" value="Eukaryota"/>
</dbReference>
<keyword evidence="3" id="KW-1185">Reference proteome</keyword>
<proteinExistence type="predicted"/>
<dbReference type="SUPFAM" id="SSF50182">
    <property type="entry name" value="Sm-like ribonucleoproteins"/>
    <property type="match status" value="1"/>
</dbReference>
<feature type="region of interest" description="Disordered" evidence="1">
    <location>
        <begin position="108"/>
        <end position="131"/>
    </location>
</feature>
<dbReference type="InterPro" id="IPR001163">
    <property type="entry name" value="Sm_dom_euk/arc"/>
</dbReference>
<dbReference type="SMART" id="SM00651">
    <property type="entry name" value="Sm"/>
    <property type="match status" value="1"/>
</dbReference>
<feature type="compositionally biased region" description="Basic and acidic residues" evidence="1">
    <location>
        <begin position="112"/>
        <end position="131"/>
    </location>
</feature>
<evidence type="ECO:0000259" key="2">
    <source>
        <dbReference type="SMART" id="SM00651"/>
    </source>
</evidence>
<dbReference type="PANTHER" id="PTHR10701">
    <property type="entry name" value="SMALL NUCLEAR RIBONUCLEOPROTEIN-ASSOCIATED PROTEIN B AND N"/>
    <property type="match status" value="1"/>
</dbReference>